<name>A8WXE5_CAEBR</name>
<evidence type="ECO:0000313" key="6">
    <source>
        <dbReference type="WormBase" id="CBG04379"/>
    </source>
</evidence>
<dbReference type="PANTHER" id="PTHR47327:SF14">
    <property type="entry name" value="APPLE DOMAIN-CONTAINING PROTEIN"/>
    <property type="match status" value="1"/>
</dbReference>
<dbReference type="PROSITE" id="PS50948">
    <property type="entry name" value="PAN"/>
    <property type="match status" value="3"/>
</dbReference>
<dbReference type="GO" id="GO:0009653">
    <property type="term" value="P:anatomical structure morphogenesis"/>
    <property type="evidence" value="ECO:0000318"/>
    <property type="project" value="GO_Central"/>
</dbReference>
<evidence type="ECO:0000256" key="2">
    <source>
        <dbReference type="SAM" id="SignalP"/>
    </source>
</evidence>
<dbReference type="Proteomes" id="UP000008549">
    <property type="component" value="Unassembled WGS sequence"/>
</dbReference>
<dbReference type="EMBL" id="HE601388">
    <property type="protein sequence ID" value="CAP25096.2"/>
    <property type="molecule type" value="Genomic_DNA"/>
</dbReference>
<sequence>MLLPYLFFFLSPCWAQNLTDMIAQNPLLAKMSMFQEYSENSTIPLPSTPDDQEEEEEDFVRRLSSKRSSTRETVSNNFDERYKQMNASLFDSADPEVEDLDYRTTSDDVDLQKTLESEESSSSSPFSASQSLFDTPIGMSSTLASSTAEVTLPEFSRSSSPSFSSSSPYFIAFPKASTSSFVSSTTNMQSSSSFPILEDVTSSELSEFPESTPIILSQTTSEDEERFFMEPEELVEDNDVEDISTSSGDLTTSKMPTSSFQGTSLVQLQELPDEFIENHQNQRNLEKRKDENEVTQFNGSESQKSKNSKTWQYGYQIKAVDDLNKVQVFSDFKIICNSEKSLLHIPKFPGRYSVSATKYYVDNRIDGEHYENVVPEQIEDTIQERGAEEVDPFAVEREMRKMTKMHAAKTQILEDEDPLKGLETMMLKDQERRRNDEVPEEEKLSIEIDKNGRKYEARETTYRGKKTTVNLYNKNLYGHDLMRFPGAIFDDRIDEPRRKSDKRRAVASRIVLSDDEFHHINPSSPRLRKVLAGVTTNVKTGKNMFIDQKLQKTTEDVESVCYNTKKNTGITKISPLETDDNFSKLECLTKCARSPTCYAATYSTPLATCAMYGQFQNLASHVFRSQGSSLHRKLSKSTLRCVRMFVSREEFGIEEEEEESAPPFLRLVEKDIISPASPSNTLSSSSTTLLFSQRAKCPTGQDVIFVRSDDVEASNSNSKYVEITEDDCVFACLTNSRPGGGASDCSALEYDKTRGFCYLMGNIPNDDMAMTPRPRNPVNSYEKICIRQSSANKCSGGQPIRHRQKVLIGHLVDAHSVGSAAECLDLCIEKHTIGCVSVMFYAKESTLNCILNDSTNLEDPASFFDENATIVDFFSIQDCLGIREVNRRAKKRKSQNRIEKLARLRRKMARI</sequence>
<dbReference type="WormBase" id="CBG04379">
    <property type="protein sequence ID" value="CBP39464"/>
    <property type="gene ID" value="WBGene00027065"/>
</dbReference>
<feature type="domain" description="Apple" evidence="3">
    <location>
        <begin position="794"/>
        <end position="868"/>
    </location>
</feature>
<evidence type="ECO:0000259" key="3">
    <source>
        <dbReference type="PROSITE" id="PS50948"/>
    </source>
</evidence>
<organism evidence="4 5">
    <name type="scientific">Caenorhabditis briggsae</name>
    <dbReference type="NCBI Taxonomy" id="6238"/>
    <lineage>
        <taxon>Eukaryota</taxon>
        <taxon>Metazoa</taxon>
        <taxon>Ecdysozoa</taxon>
        <taxon>Nematoda</taxon>
        <taxon>Chromadorea</taxon>
        <taxon>Rhabditida</taxon>
        <taxon>Rhabditina</taxon>
        <taxon>Rhabditomorpha</taxon>
        <taxon>Rhabditoidea</taxon>
        <taxon>Rhabditidae</taxon>
        <taxon>Peloderinae</taxon>
        <taxon>Caenorhabditis</taxon>
    </lineage>
</organism>
<feature type="chain" id="PRO_5012587492" evidence="2">
    <location>
        <begin position="16"/>
        <end position="911"/>
    </location>
</feature>
<evidence type="ECO:0000313" key="5">
    <source>
        <dbReference type="Proteomes" id="UP000008549"/>
    </source>
</evidence>
<dbReference type="InterPro" id="IPR052774">
    <property type="entry name" value="Celegans_DevNeuronal_Protein"/>
</dbReference>
<feature type="signal peptide" evidence="2">
    <location>
        <begin position="1"/>
        <end position="15"/>
    </location>
</feature>
<feature type="region of interest" description="Disordered" evidence="1">
    <location>
        <begin position="282"/>
        <end position="308"/>
    </location>
</feature>
<evidence type="ECO:0000256" key="1">
    <source>
        <dbReference type="SAM" id="MobiDB-lite"/>
    </source>
</evidence>
<dbReference type="InterPro" id="IPR003609">
    <property type="entry name" value="Pan_app"/>
</dbReference>
<dbReference type="SMART" id="SM00473">
    <property type="entry name" value="PAN_AP"/>
    <property type="match status" value="3"/>
</dbReference>
<evidence type="ECO:0000313" key="4">
    <source>
        <dbReference type="EMBL" id="CAP25096.2"/>
    </source>
</evidence>
<reference evidence="4 5" key="1">
    <citation type="journal article" date="2003" name="PLoS Biol.">
        <title>The genome sequence of Caenorhabditis briggsae: a platform for comparative genomics.</title>
        <authorList>
            <person name="Stein L.D."/>
            <person name="Bao Z."/>
            <person name="Blasiar D."/>
            <person name="Blumenthal T."/>
            <person name="Brent M.R."/>
            <person name="Chen N."/>
            <person name="Chinwalla A."/>
            <person name="Clarke L."/>
            <person name="Clee C."/>
            <person name="Coghlan A."/>
            <person name="Coulson A."/>
            <person name="D'Eustachio P."/>
            <person name="Fitch D.H."/>
            <person name="Fulton L.A."/>
            <person name="Fulton R.E."/>
            <person name="Griffiths-Jones S."/>
            <person name="Harris T.W."/>
            <person name="Hillier L.W."/>
            <person name="Kamath R."/>
            <person name="Kuwabara P.E."/>
            <person name="Mardis E.R."/>
            <person name="Marra M.A."/>
            <person name="Miner T.L."/>
            <person name="Minx P."/>
            <person name="Mullikin J.C."/>
            <person name="Plumb R.W."/>
            <person name="Rogers J."/>
            <person name="Schein J.E."/>
            <person name="Sohrmann M."/>
            <person name="Spieth J."/>
            <person name="Stajich J.E."/>
            <person name="Wei C."/>
            <person name="Willey D."/>
            <person name="Wilson R.K."/>
            <person name="Durbin R."/>
            <person name="Waterston R.H."/>
        </authorList>
    </citation>
    <scope>NUCLEOTIDE SEQUENCE [LARGE SCALE GENOMIC DNA]</scope>
    <source>
        <strain evidence="4 5">AF16</strain>
    </source>
</reference>
<reference evidence="4 5" key="2">
    <citation type="journal article" date="2011" name="PLoS Genet.">
        <title>Caenorhabditis briggsae recombinant inbred line genotypes reveal inter-strain incompatibility and the evolution of recombination.</title>
        <authorList>
            <person name="Ross J.A."/>
            <person name="Koboldt D.C."/>
            <person name="Staisch J.E."/>
            <person name="Chamberlin H.M."/>
            <person name="Gupta B.P."/>
            <person name="Miller R.D."/>
            <person name="Baird S.E."/>
            <person name="Haag E.S."/>
        </authorList>
    </citation>
    <scope>NUCLEOTIDE SEQUENCE [LARGE SCALE GENOMIC DNA]</scope>
    <source>
        <strain evidence="4 5">AF16</strain>
    </source>
</reference>
<dbReference type="SUPFAM" id="SSF57414">
    <property type="entry name" value="Hairpin loop containing domain-like"/>
    <property type="match status" value="1"/>
</dbReference>
<proteinExistence type="predicted"/>
<dbReference type="FunCoup" id="A8WXE5">
    <property type="interactions" value="1366"/>
</dbReference>
<dbReference type="InParanoid" id="A8WXE5"/>
<dbReference type="AlphaFoldDB" id="A8WXE5"/>
<dbReference type="GeneID" id="8588209"/>
<protein>
    <submittedName>
        <fullName evidence="4">Protein CBG04379</fullName>
    </submittedName>
</protein>
<dbReference type="RefSeq" id="XP_045092659.1">
    <property type="nucleotide sequence ID" value="XM_045241488.1"/>
</dbReference>
<dbReference type="OMA" id="LATCAMY"/>
<dbReference type="eggNOG" id="ENOG502QTWC">
    <property type="taxonomic scope" value="Eukaryota"/>
</dbReference>
<gene>
    <name evidence="4 6" type="ORF">CBG04379</name>
    <name evidence="4" type="ORF">CBG_04379</name>
</gene>
<dbReference type="HOGENOM" id="CLU_319162_0_0_1"/>
<accession>A8WXE5</accession>
<dbReference type="CTD" id="8588209"/>
<dbReference type="Gene3D" id="3.50.4.10">
    <property type="entry name" value="Hepatocyte Growth Factor"/>
    <property type="match status" value="1"/>
</dbReference>
<feature type="domain" description="Apple" evidence="3">
    <location>
        <begin position="561"/>
        <end position="635"/>
    </location>
</feature>
<dbReference type="KEGG" id="cbr:CBG_04379"/>
<feature type="region of interest" description="Disordered" evidence="1">
    <location>
        <begin position="40"/>
        <end position="78"/>
    </location>
</feature>
<feature type="region of interest" description="Disordered" evidence="1">
    <location>
        <begin position="239"/>
        <end position="259"/>
    </location>
</feature>
<dbReference type="PANTHER" id="PTHR47327">
    <property type="entry name" value="FI18240P1-RELATED"/>
    <property type="match status" value="1"/>
</dbReference>
<feature type="compositionally biased region" description="Polar residues" evidence="1">
    <location>
        <begin position="243"/>
        <end position="259"/>
    </location>
</feature>
<keyword evidence="2" id="KW-0732">Signal</keyword>
<dbReference type="Pfam" id="PF00024">
    <property type="entry name" value="PAN_1"/>
    <property type="match status" value="2"/>
</dbReference>
<feature type="domain" description="Apple" evidence="3">
    <location>
        <begin position="697"/>
        <end position="785"/>
    </location>
</feature>
<keyword evidence="5" id="KW-1185">Reference proteome</keyword>